<reference evidence="8" key="2">
    <citation type="submission" date="2023-08" db="EMBL/GenBank/DDBJ databases">
        <title>Isolation and Characterization of Rhodococcus erythropolis MGMM8.</title>
        <authorList>
            <person name="Diabankana R.G.C."/>
            <person name="Afordoanyi D.M."/>
            <person name="Validov S.Z."/>
        </authorList>
    </citation>
    <scope>NUCLEOTIDE SEQUENCE</scope>
    <source>
        <strain evidence="8">MGMM8</strain>
    </source>
</reference>
<keyword evidence="4" id="KW-0010">Activator</keyword>
<dbReference type="SUPFAM" id="SSF46785">
    <property type="entry name" value="Winged helix' DNA-binding domain"/>
    <property type="match status" value="1"/>
</dbReference>
<dbReference type="EMBL" id="MRBO01000753">
    <property type="protein sequence ID" value="KAB2581987.1"/>
    <property type="molecule type" value="Genomic_DNA"/>
</dbReference>
<dbReference type="CDD" id="cd08414">
    <property type="entry name" value="PBP2_LTTR_aromatics_like"/>
    <property type="match status" value="1"/>
</dbReference>
<dbReference type="Proteomes" id="UP000325576">
    <property type="component" value="Unassembled WGS sequence"/>
</dbReference>
<evidence type="ECO:0000256" key="4">
    <source>
        <dbReference type="ARBA" id="ARBA00023159"/>
    </source>
</evidence>
<evidence type="ECO:0000256" key="1">
    <source>
        <dbReference type="ARBA" id="ARBA00009437"/>
    </source>
</evidence>
<dbReference type="Gene3D" id="3.40.190.10">
    <property type="entry name" value="Periplasmic binding protein-like II"/>
    <property type="match status" value="2"/>
</dbReference>
<dbReference type="PRINTS" id="PR00039">
    <property type="entry name" value="HTHLYSR"/>
</dbReference>
<dbReference type="GO" id="GO:0032993">
    <property type="term" value="C:protein-DNA complex"/>
    <property type="evidence" value="ECO:0007669"/>
    <property type="project" value="TreeGrafter"/>
</dbReference>
<dbReference type="Gene3D" id="1.10.10.10">
    <property type="entry name" value="Winged helix-like DNA-binding domain superfamily/Winged helix DNA-binding domain"/>
    <property type="match status" value="1"/>
</dbReference>
<evidence type="ECO:0000259" key="6">
    <source>
        <dbReference type="PROSITE" id="PS50931"/>
    </source>
</evidence>
<dbReference type="AlphaFoldDB" id="A0A0C2VQH2"/>
<dbReference type="InterPro" id="IPR036388">
    <property type="entry name" value="WH-like_DNA-bd_sf"/>
</dbReference>
<dbReference type="PANTHER" id="PTHR30346">
    <property type="entry name" value="TRANSCRIPTIONAL DUAL REGULATOR HCAR-RELATED"/>
    <property type="match status" value="1"/>
</dbReference>
<dbReference type="EMBL" id="CP124545">
    <property type="protein sequence ID" value="WGV51679.1"/>
    <property type="molecule type" value="Genomic_DNA"/>
</dbReference>
<dbReference type="FunFam" id="1.10.10.10:FF:000001">
    <property type="entry name" value="LysR family transcriptional regulator"/>
    <property type="match status" value="1"/>
</dbReference>
<comment type="similarity">
    <text evidence="1">Belongs to the LysR transcriptional regulatory family.</text>
</comment>
<dbReference type="Pfam" id="PF00126">
    <property type="entry name" value="HTH_1"/>
    <property type="match status" value="1"/>
</dbReference>
<keyword evidence="5" id="KW-0804">Transcription</keyword>
<dbReference type="RefSeq" id="WP_020907047.1">
    <property type="nucleotide sequence ID" value="NZ_CP011295.1"/>
</dbReference>
<evidence type="ECO:0000256" key="3">
    <source>
        <dbReference type="ARBA" id="ARBA00023125"/>
    </source>
</evidence>
<evidence type="ECO:0000256" key="2">
    <source>
        <dbReference type="ARBA" id="ARBA00023015"/>
    </source>
</evidence>
<dbReference type="KEGG" id="reb:XU06_10170"/>
<evidence type="ECO:0000256" key="5">
    <source>
        <dbReference type="ARBA" id="ARBA00023163"/>
    </source>
</evidence>
<proteinExistence type="inferred from homology"/>
<name>A0A0C2VQH2_RHOER</name>
<dbReference type="Pfam" id="PF03466">
    <property type="entry name" value="LysR_substrate"/>
    <property type="match status" value="1"/>
</dbReference>
<dbReference type="InterPro" id="IPR000847">
    <property type="entry name" value="LysR_HTH_N"/>
</dbReference>
<dbReference type="InterPro" id="IPR036390">
    <property type="entry name" value="WH_DNA-bd_sf"/>
</dbReference>
<dbReference type="PROSITE" id="PS50931">
    <property type="entry name" value="HTH_LYSR"/>
    <property type="match status" value="1"/>
</dbReference>
<keyword evidence="2" id="KW-0805">Transcription regulation</keyword>
<evidence type="ECO:0000313" key="7">
    <source>
        <dbReference type="EMBL" id="KAB2581987.1"/>
    </source>
</evidence>
<sequence>MEIHQINAFLAVAEELHFGRAAQRLRIAQPPLSRTIRQFEKQLGSPLFDRSTRTVRLTAAGEALLLPAREILDACRMAEIAVSAAGQGTTGRVRLGFAGTSSHLLVGRWAKLVRKTNPGIEFVLDSSAFANEALLMLLDRRLDIGMVRWTVPPLGITSRLIAEENFLVAMSKDHPLASRESVRLIELESENWVTLPAEPGSILRESLLTASKNAGFLARIVQTAPDSMSLIALVSAEIGCSLTISSVAQSIVNPDVVFVPVMDPPPPLQLRIAWRDGDDRPALLEVLKLSEQALPSLA</sequence>
<dbReference type="GO" id="GO:0003677">
    <property type="term" value="F:DNA binding"/>
    <property type="evidence" value="ECO:0007669"/>
    <property type="project" value="UniProtKB-KW"/>
</dbReference>
<dbReference type="OMA" id="IWRRGAY"/>
<dbReference type="PANTHER" id="PTHR30346:SF0">
    <property type="entry name" value="HCA OPERON TRANSCRIPTIONAL ACTIVATOR HCAR"/>
    <property type="match status" value="1"/>
</dbReference>
<protein>
    <submittedName>
        <fullName evidence="7">LysR family transcriptional regulator</fullName>
    </submittedName>
    <submittedName>
        <fullName evidence="8">LysR substrate-binding domain-containing protein</fullName>
    </submittedName>
</protein>
<organism evidence="7 9">
    <name type="scientific">Rhodococcus erythropolis</name>
    <name type="common">Arthrobacter picolinophilus</name>
    <dbReference type="NCBI Taxonomy" id="1833"/>
    <lineage>
        <taxon>Bacteria</taxon>
        <taxon>Bacillati</taxon>
        <taxon>Actinomycetota</taxon>
        <taxon>Actinomycetes</taxon>
        <taxon>Mycobacteriales</taxon>
        <taxon>Nocardiaceae</taxon>
        <taxon>Rhodococcus</taxon>
        <taxon>Rhodococcus erythropolis group</taxon>
    </lineage>
</organism>
<keyword evidence="3" id="KW-0238">DNA-binding</keyword>
<dbReference type="Proteomes" id="UP001230933">
    <property type="component" value="Chromosome"/>
</dbReference>
<dbReference type="SUPFAM" id="SSF53850">
    <property type="entry name" value="Periplasmic binding protein-like II"/>
    <property type="match status" value="1"/>
</dbReference>
<dbReference type="GO" id="GO:0003700">
    <property type="term" value="F:DNA-binding transcription factor activity"/>
    <property type="evidence" value="ECO:0007669"/>
    <property type="project" value="InterPro"/>
</dbReference>
<accession>A0A0C2VQH2</accession>
<reference evidence="7 9" key="1">
    <citation type="journal article" date="2017" name="Poromechanics V (2013)">
        <title>Genomic Characterization of the Arsenic-Tolerant Actinobacterium, &lt;i&gt;Rhodococcus erythropolis&lt;/i&gt; S43.</title>
        <authorList>
            <person name="Retamal-Morales G."/>
            <person name="Mehnert M."/>
            <person name="Schwabe R."/>
            <person name="Tischler D."/>
            <person name="Schloemann M."/>
            <person name="Levican G.J."/>
        </authorList>
    </citation>
    <scope>NUCLEOTIDE SEQUENCE [LARGE SCALE GENOMIC DNA]</scope>
    <source>
        <strain evidence="7 9">S43</strain>
    </source>
</reference>
<dbReference type="InterPro" id="IPR005119">
    <property type="entry name" value="LysR_subst-bd"/>
</dbReference>
<feature type="domain" description="HTH lysR-type" evidence="6">
    <location>
        <begin position="1"/>
        <end position="58"/>
    </location>
</feature>
<evidence type="ECO:0000313" key="9">
    <source>
        <dbReference type="Proteomes" id="UP000325576"/>
    </source>
</evidence>
<evidence type="ECO:0000313" key="8">
    <source>
        <dbReference type="EMBL" id="WGV51679.1"/>
    </source>
</evidence>
<gene>
    <name evidence="7" type="ORF">BS297_28115</name>
    <name evidence="8" type="ORF">QIE55_10840</name>
</gene>